<gene>
    <name evidence="6" type="ORF">RQX22_06540</name>
</gene>
<evidence type="ECO:0000256" key="3">
    <source>
        <dbReference type="ARBA" id="ARBA00023163"/>
    </source>
</evidence>
<dbReference type="PROSITE" id="PS50977">
    <property type="entry name" value="HTH_TETR_2"/>
    <property type="match status" value="1"/>
</dbReference>
<dbReference type="Proteomes" id="UP001259572">
    <property type="component" value="Unassembled WGS sequence"/>
</dbReference>
<dbReference type="EMBL" id="JAVUPU010000003">
    <property type="protein sequence ID" value="MDT9598603.1"/>
    <property type="molecule type" value="Genomic_DNA"/>
</dbReference>
<name>A0ABU3Q6L1_9SPHN</name>
<comment type="caution">
    <text evidence="6">The sequence shown here is derived from an EMBL/GenBank/DDBJ whole genome shotgun (WGS) entry which is preliminary data.</text>
</comment>
<proteinExistence type="predicted"/>
<dbReference type="RefSeq" id="WP_315724806.1">
    <property type="nucleotide sequence ID" value="NZ_JAVUPU010000003.1"/>
</dbReference>
<dbReference type="Pfam" id="PF00440">
    <property type="entry name" value="TetR_N"/>
    <property type="match status" value="1"/>
</dbReference>
<evidence type="ECO:0000313" key="6">
    <source>
        <dbReference type="EMBL" id="MDT9598603.1"/>
    </source>
</evidence>
<keyword evidence="1" id="KW-0805">Transcription regulation</keyword>
<protein>
    <submittedName>
        <fullName evidence="6">TetR/AcrR family transcriptional regulator</fullName>
    </submittedName>
</protein>
<sequence length="208" mass="23672">MAKPAQRRTQEERSREMRERLIDAALDCLQMLGYRQTTVARVCARAGVSSGAMLHHFAGKLDLFAAAHDHAFEAIHRRYVEIGRSTPSHEERWRRIVESFWNDATQDRYVVAGNELVLASRSDEALNTRLEATSAMRIGRMRALWKELFADAIDPEPHLLVELTLYLVRSLKTVRSGPSATAWSEEHFARWMRMVDPLMAVRSGPAVG</sequence>
<dbReference type="PRINTS" id="PR00455">
    <property type="entry name" value="HTHTETR"/>
</dbReference>
<dbReference type="PANTHER" id="PTHR30055">
    <property type="entry name" value="HTH-TYPE TRANSCRIPTIONAL REGULATOR RUTR"/>
    <property type="match status" value="1"/>
</dbReference>
<dbReference type="PANTHER" id="PTHR30055:SF234">
    <property type="entry name" value="HTH-TYPE TRANSCRIPTIONAL REGULATOR BETI"/>
    <property type="match status" value="1"/>
</dbReference>
<keyword evidence="2 4" id="KW-0238">DNA-binding</keyword>
<keyword evidence="7" id="KW-1185">Reference proteome</keyword>
<dbReference type="InterPro" id="IPR050109">
    <property type="entry name" value="HTH-type_TetR-like_transc_reg"/>
</dbReference>
<evidence type="ECO:0000259" key="5">
    <source>
        <dbReference type="PROSITE" id="PS50977"/>
    </source>
</evidence>
<accession>A0ABU3Q6L1</accession>
<evidence type="ECO:0000313" key="7">
    <source>
        <dbReference type="Proteomes" id="UP001259572"/>
    </source>
</evidence>
<dbReference type="InterPro" id="IPR009057">
    <property type="entry name" value="Homeodomain-like_sf"/>
</dbReference>
<dbReference type="SUPFAM" id="SSF46689">
    <property type="entry name" value="Homeodomain-like"/>
    <property type="match status" value="1"/>
</dbReference>
<keyword evidence="3" id="KW-0804">Transcription</keyword>
<reference evidence="6 7" key="1">
    <citation type="submission" date="2023-05" db="EMBL/GenBank/DDBJ databases">
        <authorList>
            <person name="Guo Y."/>
        </authorList>
    </citation>
    <scope>NUCLEOTIDE SEQUENCE [LARGE SCALE GENOMIC DNA]</scope>
    <source>
        <strain evidence="6 7">GR2756</strain>
    </source>
</reference>
<evidence type="ECO:0000256" key="2">
    <source>
        <dbReference type="ARBA" id="ARBA00023125"/>
    </source>
</evidence>
<dbReference type="InterPro" id="IPR001647">
    <property type="entry name" value="HTH_TetR"/>
</dbReference>
<organism evidence="6 7">
    <name type="scientific">Sphingosinicella rhizophila</name>
    <dbReference type="NCBI Taxonomy" id="3050082"/>
    <lineage>
        <taxon>Bacteria</taxon>
        <taxon>Pseudomonadati</taxon>
        <taxon>Pseudomonadota</taxon>
        <taxon>Alphaproteobacteria</taxon>
        <taxon>Sphingomonadales</taxon>
        <taxon>Sphingosinicellaceae</taxon>
        <taxon>Sphingosinicella</taxon>
    </lineage>
</organism>
<evidence type="ECO:0000256" key="4">
    <source>
        <dbReference type="PROSITE-ProRule" id="PRU00335"/>
    </source>
</evidence>
<evidence type="ECO:0000256" key="1">
    <source>
        <dbReference type="ARBA" id="ARBA00023015"/>
    </source>
</evidence>
<feature type="DNA-binding region" description="H-T-H motif" evidence="4">
    <location>
        <begin position="38"/>
        <end position="57"/>
    </location>
</feature>
<dbReference type="Gene3D" id="1.10.357.10">
    <property type="entry name" value="Tetracycline Repressor, domain 2"/>
    <property type="match status" value="1"/>
</dbReference>
<feature type="domain" description="HTH tetR-type" evidence="5">
    <location>
        <begin position="15"/>
        <end position="75"/>
    </location>
</feature>